<reference evidence="2" key="2">
    <citation type="submission" date="2014-03" db="EMBL/GenBank/DDBJ databases">
        <title>The whipworm genome and dual-species transcriptomics of an intimate host-pathogen interaction.</title>
        <authorList>
            <person name="Foth B.J."/>
            <person name="Tsai I.J."/>
            <person name="Reid A.J."/>
            <person name="Bancroft A.J."/>
            <person name="Nichol S."/>
            <person name="Tracey A."/>
            <person name="Holroyd N."/>
            <person name="Cotton J.A."/>
            <person name="Stanley E.J."/>
            <person name="Zarowiecki M."/>
            <person name="Liu J.Z."/>
            <person name="Huckvale T."/>
            <person name="Cooper P.J."/>
            <person name="Grencis R.K."/>
            <person name="Berriman M."/>
        </authorList>
    </citation>
    <scope>NUCLEOTIDE SEQUENCE [LARGE SCALE GENOMIC DNA]</scope>
    <source>
        <strain evidence="2">Edinburgh</strain>
    </source>
</reference>
<name>A0A5S6QFK0_TRIMR</name>
<dbReference type="WBParaSite" id="TMUE_1000005672.2">
    <property type="protein sequence ID" value="TMUE_1000005672.2"/>
    <property type="gene ID" value="WBGene00286785"/>
</dbReference>
<dbReference type="AlphaFoldDB" id="A0A5S6QFK0"/>
<reference evidence="2" key="1">
    <citation type="submission" date="2013-11" db="EMBL/GenBank/DDBJ databases">
        <authorList>
            <person name="Aslett M."/>
        </authorList>
    </citation>
    <scope>NUCLEOTIDE SEQUENCE [LARGE SCALE GENOMIC DNA]</scope>
    <source>
        <strain evidence="2">Edinburgh</strain>
    </source>
</reference>
<evidence type="ECO:0000256" key="1">
    <source>
        <dbReference type="SAM" id="MobiDB-lite"/>
    </source>
</evidence>
<accession>A0A5S6QFK0</accession>
<feature type="region of interest" description="Disordered" evidence="1">
    <location>
        <begin position="1"/>
        <end position="37"/>
    </location>
</feature>
<sequence>MFAYERRPPLGRVDRVTRVPNRHGLSSGKGDKERLPDAKARVYREMSHRERQMRCGAFNFCQREASTQLGADEGETADNKEWPLGNKDQEEQLLRTGRDLVETFHHGSGIHRGRRSCRQ</sequence>
<reference evidence="3" key="3">
    <citation type="submission" date="2019-12" db="UniProtKB">
        <authorList>
            <consortium name="WormBaseParasite"/>
        </authorList>
    </citation>
    <scope>IDENTIFICATION</scope>
</reference>
<dbReference type="WBParaSite" id="TMUE_1000005672.1">
    <property type="protein sequence ID" value="TMUE_1000005672.1"/>
    <property type="gene ID" value="WBGene00286785"/>
</dbReference>
<evidence type="ECO:0000313" key="3">
    <source>
        <dbReference type="WBParaSite" id="TMUE_1000005672.1"/>
    </source>
</evidence>
<protein>
    <submittedName>
        <fullName evidence="3 4">Uncharacterized protein</fullName>
    </submittedName>
</protein>
<dbReference type="WBParaSite" id="TMUE_1000005672.3">
    <property type="protein sequence ID" value="TMUE_1000005672.3"/>
    <property type="gene ID" value="WBGene00286785"/>
</dbReference>
<proteinExistence type="predicted"/>
<keyword evidence="2" id="KW-1185">Reference proteome</keyword>
<evidence type="ECO:0000313" key="4">
    <source>
        <dbReference type="WBParaSite" id="TMUE_1000005672.2"/>
    </source>
</evidence>
<dbReference type="Proteomes" id="UP000046395">
    <property type="component" value="Unassembled WGS sequence"/>
</dbReference>
<evidence type="ECO:0000313" key="2">
    <source>
        <dbReference type="Proteomes" id="UP000046395"/>
    </source>
</evidence>
<feature type="compositionally biased region" description="Basic and acidic residues" evidence="1">
    <location>
        <begin position="1"/>
        <end position="17"/>
    </location>
</feature>
<organism evidence="2 3">
    <name type="scientific">Trichuris muris</name>
    <name type="common">Mouse whipworm</name>
    <dbReference type="NCBI Taxonomy" id="70415"/>
    <lineage>
        <taxon>Eukaryota</taxon>
        <taxon>Metazoa</taxon>
        <taxon>Ecdysozoa</taxon>
        <taxon>Nematoda</taxon>
        <taxon>Enoplea</taxon>
        <taxon>Dorylaimia</taxon>
        <taxon>Trichinellida</taxon>
        <taxon>Trichuridae</taxon>
        <taxon>Trichuris</taxon>
    </lineage>
</organism>